<dbReference type="GO" id="GO:1904047">
    <property type="term" value="F:S-adenosyl-L-methionine binding"/>
    <property type="evidence" value="ECO:0007669"/>
    <property type="project" value="UniProtKB-UniRule"/>
</dbReference>
<dbReference type="GO" id="GO:0002098">
    <property type="term" value="P:tRNA wobble uridine modification"/>
    <property type="evidence" value="ECO:0007669"/>
    <property type="project" value="InterPro"/>
</dbReference>
<keyword evidence="6" id="KW-0489">Methyltransferase</keyword>
<feature type="binding site" evidence="3">
    <location>
        <begin position="115"/>
        <end position="116"/>
    </location>
    <ligand>
        <name>S-adenosyl-L-methionine</name>
        <dbReference type="ChEBI" id="CHEBI:59789"/>
    </ligand>
</feature>
<evidence type="ECO:0000259" key="5">
    <source>
        <dbReference type="Pfam" id="PF13649"/>
    </source>
</evidence>
<dbReference type="PIRSF" id="PIRSF006325">
    <property type="entry name" value="MeTrfase_bac"/>
    <property type="match status" value="1"/>
</dbReference>
<dbReference type="GO" id="GO:0008168">
    <property type="term" value="F:methyltransferase activity"/>
    <property type="evidence" value="ECO:0007669"/>
    <property type="project" value="UniProtKB-KW"/>
</dbReference>
<sequence>MTNSIEAVDDSITATNGNWRFDRQVTQVFDSHVIKSVPLYEEIQRMVVEISEYFIRDNSTVYDIGSSTGTTLLSMCQQHSSKKNINLFGIEESPSMIESARSKCSYPNVNFILQDVTDHNICFENASFVTSILTMQFIPFNHRLNVLRRIYGGLVEGGALIMVEKTRCENSFFESPWLELYWDFKERQGLTDSMIRQKSKSLRGILNPLTLQQNLELLSESGFSDIEIFFKWYNFSGLIAVKGRLI</sequence>
<organism evidence="6 7">
    <name type="scientific">Cylindrospermum stagnale PCC 7417</name>
    <dbReference type="NCBI Taxonomy" id="56107"/>
    <lineage>
        <taxon>Bacteria</taxon>
        <taxon>Bacillati</taxon>
        <taxon>Cyanobacteriota</taxon>
        <taxon>Cyanophyceae</taxon>
        <taxon>Nostocales</taxon>
        <taxon>Nostocaceae</taxon>
        <taxon>Cylindrospermum</taxon>
    </lineage>
</organism>
<evidence type="ECO:0000256" key="4">
    <source>
        <dbReference type="PIRSR" id="PIRSR006325-1"/>
    </source>
</evidence>
<dbReference type="PANTHER" id="PTHR43861">
    <property type="entry name" value="TRANS-ACONITATE 2-METHYLTRANSFERASE-RELATED"/>
    <property type="match status" value="1"/>
</dbReference>
<evidence type="ECO:0000313" key="6">
    <source>
        <dbReference type="EMBL" id="AFZ28268.1"/>
    </source>
</evidence>
<feature type="binding site" evidence="3 4">
    <location>
        <position position="40"/>
    </location>
    <ligand>
        <name>S-adenosyl-L-methionine</name>
        <dbReference type="ChEBI" id="CHEBI:59789"/>
    </ligand>
</feature>
<dbReference type="SUPFAM" id="SSF53335">
    <property type="entry name" value="S-adenosyl-L-methionine-dependent methyltransferases"/>
    <property type="match status" value="1"/>
</dbReference>
<reference evidence="6 7" key="1">
    <citation type="submission" date="2012-06" db="EMBL/GenBank/DDBJ databases">
        <title>Noncontiguous Finished plasmid 1 of genome of Cylindrospermum stagnale PCC 7417.</title>
        <authorList>
            <consortium name="US DOE Joint Genome Institute"/>
            <person name="Gugger M."/>
            <person name="Coursin T."/>
            <person name="Rippka R."/>
            <person name="Tandeau De Marsac N."/>
            <person name="Huntemann M."/>
            <person name="Wei C.-L."/>
            <person name="Han J."/>
            <person name="Detter J.C."/>
            <person name="Han C."/>
            <person name="Tapia R."/>
            <person name="Davenport K."/>
            <person name="Daligault H."/>
            <person name="Erkkila T."/>
            <person name="Gu W."/>
            <person name="Munk A.C.C."/>
            <person name="Teshima H."/>
            <person name="Xu Y."/>
            <person name="Chain P."/>
            <person name="Chen A."/>
            <person name="Krypides N."/>
            <person name="Mavromatis K."/>
            <person name="Markowitz V."/>
            <person name="Szeto E."/>
            <person name="Ivanova N."/>
            <person name="Mikhailova N."/>
            <person name="Ovchinnikova G."/>
            <person name="Pagani I."/>
            <person name="Pati A."/>
            <person name="Goodwin L."/>
            <person name="Peters L."/>
            <person name="Pitluck S."/>
            <person name="Woyke T."/>
            <person name="Kerfeld C."/>
        </authorList>
    </citation>
    <scope>NUCLEOTIDE SEQUENCE [LARGE SCALE GENOMIC DNA]</scope>
    <source>
        <strain evidence="6 7">PCC 7417</strain>
        <plasmid evidence="7">Plasmid pCYLST.01</plasmid>
    </source>
</reference>
<dbReference type="HOGENOM" id="CLU_078475_1_0_3"/>
<dbReference type="RefSeq" id="WP_015328315.1">
    <property type="nucleotide sequence ID" value="NC_020050.1"/>
</dbReference>
<feature type="binding site" evidence="3 4">
    <location>
        <begin position="65"/>
        <end position="67"/>
    </location>
    <ligand>
        <name>S-adenosyl-L-methionine</name>
        <dbReference type="ChEBI" id="CHEBI:59789"/>
    </ligand>
</feature>
<dbReference type="InterPro" id="IPR041698">
    <property type="entry name" value="Methyltransf_25"/>
</dbReference>
<dbReference type="InterPro" id="IPR005271">
    <property type="entry name" value="CmoA"/>
</dbReference>
<dbReference type="GO" id="GO:0032259">
    <property type="term" value="P:methylation"/>
    <property type="evidence" value="ECO:0007669"/>
    <property type="project" value="UniProtKB-KW"/>
</dbReference>
<dbReference type="KEGG" id="csg:Cylst_6486"/>
<proteinExistence type="inferred from homology"/>
<dbReference type="OrthoDB" id="9808140at2"/>
<accession>K9X703</accession>
<feature type="domain" description="Methyltransferase" evidence="5">
    <location>
        <begin position="61"/>
        <end position="158"/>
    </location>
</feature>
<protein>
    <recommendedName>
        <fullName evidence="3">Carboxy-S-adenosyl-L-methionine synthase</fullName>
        <shortName evidence="3">Cx-SAM synthase</shortName>
        <ecNumber evidence="3">2.1.3.-</ecNumber>
    </recommendedName>
</protein>
<evidence type="ECO:0000256" key="1">
    <source>
        <dbReference type="ARBA" id="ARBA00022679"/>
    </source>
</evidence>
<evidence type="ECO:0000256" key="3">
    <source>
        <dbReference type="HAMAP-Rule" id="MF_01589"/>
    </source>
</evidence>
<keyword evidence="2 3" id="KW-0949">S-adenosyl-L-methionine</keyword>
<comment type="function">
    <text evidence="3">Catalyzes the conversion of S-adenosyl-L-methionine (SAM) to carboxy-S-adenosyl-L-methionine (Cx-SAM).</text>
</comment>
<evidence type="ECO:0000313" key="7">
    <source>
        <dbReference type="Proteomes" id="UP000010475"/>
    </source>
</evidence>
<dbReference type="AlphaFoldDB" id="K9X703"/>
<gene>
    <name evidence="3" type="primary">cmoA</name>
    <name evidence="6" type="ORF">Cylst_6486</name>
</gene>
<keyword evidence="6" id="KW-0830">Ubiquinone</keyword>
<keyword evidence="7" id="KW-1185">Reference proteome</keyword>
<dbReference type="EMBL" id="CP003643">
    <property type="protein sequence ID" value="AFZ28268.1"/>
    <property type="molecule type" value="Genomic_DNA"/>
</dbReference>
<comment type="caution">
    <text evidence="3">Lacks conserved residue(s) required for the propagation of feature annotation.</text>
</comment>
<comment type="catalytic activity">
    <reaction evidence="3">
        <text>prephenate + S-adenosyl-L-methionine = carboxy-S-adenosyl-L-methionine + 3-phenylpyruvate + H2O</text>
        <dbReference type="Rhea" id="RHEA:51692"/>
        <dbReference type="ChEBI" id="CHEBI:15377"/>
        <dbReference type="ChEBI" id="CHEBI:18005"/>
        <dbReference type="ChEBI" id="CHEBI:29934"/>
        <dbReference type="ChEBI" id="CHEBI:59789"/>
        <dbReference type="ChEBI" id="CHEBI:134278"/>
    </reaction>
</comment>
<dbReference type="InterPro" id="IPR029063">
    <property type="entry name" value="SAM-dependent_MTases_sf"/>
</dbReference>
<dbReference type="GO" id="GO:0016743">
    <property type="term" value="F:carboxyl- or carbamoyltransferase activity"/>
    <property type="evidence" value="ECO:0007669"/>
    <property type="project" value="UniProtKB-UniRule"/>
</dbReference>
<dbReference type="CDD" id="cd02440">
    <property type="entry name" value="AdoMet_MTases"/>
    <property type="match status" value="1"/>
</dbReference>
<geneLocation type="plasmid" evidence="6 7">
    <name>pCYLST.01</name>
</geneLocation>
<dbReference type="PANTHER" id="PTHR43861:SF2">
    <property type="entry name" value="CARBOXY-S-ADENOSYL-L-METHIONINE SYNTHASE"/>
    <property type="match status" value="1"/>
</dbReference>
<dbReference type="HAMAP" id="MF_01589">
    <property type="entry name" value="Cx_SAM_synthase"/>
    <property type="match status" value="1"/>
</dbReference>
<comment type="similarity">
    <text evidence="3">Belongs to the class I-like SAM-binding methyltransferase superfamily. Cx-SAM synthase family.</text>
</comment>
<keyword evidence="6" id="KW-0614">Plasmid</keyword>
<keyword evidence="1 3" id="KW-0808">Transferase</keyword>
<dbReference type="Proteomes" id="UP000010475">
    <property type="component" value="Plasmid pCYLST.01"/>
</dbReference>
<evidence type="ECO:0000256" key="2">
    <source>
        <dbReference type="ARBA" id="ARBA00022691"/>
    </source>
</evidence>
<dbReference type="EC" id="2.1.3.-" evidence="3"/>
<dbReference type="Pfam" id="PF13649">
    <property type="entry name" value="Methyltransf_25"/>
    <property type="match status" value="1"/>
</dbReference>
<name>K9X703_9NOST</name>
<dbReference type="Gene3D" id="3.40.50.150">
    <property type="entry name" value="Vaccinia Virus protein VP39"/>
    <property type="match status" value="1"/>
</dbReference>